<reference evidence="5 6" key="1">
    <citation type="submission" date="2019-08" db="EMBL/GenBank/DDBJ databases">
        <title>Archangium and Cystobacter genomes.</title>
        <authorList>
            <person name="Chen I.-C.K."/>
            <person name="Wielgoss S."/>
        </authorList>
    </citation>
    <scope>NUCLEOTIDE SEQUENCE [LARGE SCALE GENOMIC DNA]</scope>
    <source>
        <strain evidence="5 6">Cbm 6</strain>
    </source>
</reference>
<dbReference type="InterPro" id="IPR029063">
    <property type="entry name" value="SAM-dependent_MTases_sf"/>
</dbReference>
<comment type="function">
    <text evidence="4">Exhibits S-adenosyl-L-methionine-dependent methyltransferase activity.</text>
</comment>
<evidence type="ECO:0000313" key="5">
    <source>
        <dbReference type="EMBL" id="WNG49828.1"/>
    </source>
</evidence>
<keyword evidence="3" id="KW-0808">Transferase</keyword>
<evidence type="ECO:0000256" key="2">
    <source>
        <dbReference type="ARBA" id="ARBA00022603"/>
    </source>
</evidence>
<dbReference type="Pfam" id="PF04072">
    <property type="entry name" value="LCM"/>
    <property type="match status" value="1"/>
</dbReference>
<dbReference type="PANTHER" id="PTHR43619">
    <property type="entry name" value="S-ADENOSYL-L-METHIONINE-DEPENDENT METHYLTRANSFERASE YKTD-RELATED"/>
    <property type="match status" value="1"/>
</dbReference>
<sequence>MGVPPSGKRFQAIANSMPKQCSLGDPSGEPCPGMTYMSRKPVITSKPMRTHHASRTAVKVGRMIVWLSRQPRLGPLVPQNILSSMERILLQVGELKPWMLRVYESPWYSRLITAIERRTIPGQALEIGLRKRFMDDETRAALARGSRQVLVVGAGLDMLCWRLAPEHPEITFVEVDHPATQALKREALDATGPRPSNLHLLGVDLARTTLEEALSGLPVWRAELPSVVIAEALLMYLEEKSVSAFLQAVHRCTGPGSLLLFTCIQNDEQGRLRLGKATRWMVEEGLRLAGEPFLWHIPERELRPFLARHGFRMDVTPERVDLHRRYVEPAGMPEVPVARYEFPVVADRE</sequence>
<dbReference type="NCBIfam" id="TIGR00027">
    <property type="entry name" value="mthyl_TIGR00027"/>
    <property type="match status" value="1"/>
</dbReference>
<accession>A0ABY9X349</accession>
<evidence type="ECO:0000313" key="6">
    <source>
        <dbReference type="Proteomes" id="UP001611383"/>
    </source>
</evidence>
<dbReference type="EC" id="2.1.1.-" evidence="4"/>
<keyword evidence="4" id="KW-0949">S-adenosyl-L-methionine</keyword>
<evidence type="ECO:0000256" key="3">
    <source>
        <dbReference type="ARBA" id="ARBA00022679"/>
    </source>
</evidence>
<dbReference type="GO" id="GO:0008168">
    <property type="term" value="F:methyltransferase activity"/>
    <property type="evidence" value="ECO:0007669"/>
    <property type="project" value="UniProtKB-KW"/>
</dbReference>
<evidence type="ECO:0000256" key="1">
    <source>
        <dbReference type="ARBA" id="ARBA00008138"/>
    </source>
</evidence>
<evidence type="ECO:0000256" key="4">
    <source>
        <dbReference type="RuleBase" id="RU362030"/>
    </source>
</evidence>
<comment type="similarity">
    <text evidence="1 4">Belongs to the UPF0677 family.</text>
</comment>
<proteinExistence type="inferred from homology"/>
<dbReference type="InterPro" id="IPR011610">
    <property type="entry name" value="SAM_mthyl_Trfase_ML2640-like"/>
</dbReference>
<dbReference type="Proteomes" id="UP001611383">
    <property type="component" value="Chromosome"/>
</dbReference>
<dbReference type="PANTHER" id="PTHR43619:SF2">
    <property type="entry name" value="S-ADENOSYL-L-METHIONINE-DEPENDENT METHYLTRANSFERASES SUPERFAMILY PROTEIN"/>
    <property type="match status" value="1"/>
</dbReference>
<dbReference type="InterPro" id="IPR007213">
    <property type="entry name" value="Ppm1/Ppm2/Tcmp"/>
</dbReference>
<keyword evidence="6" id="KW-1185">Reference proteome</keyword>
<gene>
    <name evidence="5" type="ORF">F0U60_41220</name>
</gene>
<dbReference type="EMBL" id="CP043494">
    <property type="protein sequence ID" value="WNG49828.1"/>
    <property type="molecule type" value="Genomic_DNA"/>
</dbReference>
<dbReference type="GO" id="GO:0032259">
    <property type="term" value="P:methylation"/>
    <property type="evidence" value="ECO:0007669"/>
    <property type="project" value="UniProtKB-KW"/>
</dbReference>
<keyword evidence="2 4" id="KW-0489">Methyltransferase</keyword>
<name>A0ABY9X349_9BACT</name>
<dbReference type="SUPFAM" id="SSF53335">
    <property type="entry name" value="S-adenosyl-L-methionine-dependent methyltransferases"/>
    <property type="match status" value="1"/>
</dbReference>
<dbReference type="Gene3D" id="3.40.50.150">
    <property type="entry name" value="Vaccinia Virus protein VP39"/>
    <property type="match status" value="1"/>
</dbReference>
<organism evidence="5 6">
    <name type="scientific">Archangium minus</name>
    <dbReference type="NCBI Taxonomy" id="83450"/>
    <lineage>
        <taxon>Bacteria</taxon>
        <taxon>Pseudomonadati</taxon>
        <taxon>Myxococcota</taxon>
        <taxon>Myxococcia</taxon>
        <taxon>Myxococcales</taxon>
        <taxon>Cystobacterineae</taxon>
        <taxon>Archangiaceae</taxon>
        <taxon>Archangium</taxon>
    </lineage>
</organism>
<protein>
    <recommendedName>
        <fullName evidence="4">S-adenosyl-L-methionine-dependent methyltransferase</fullName>
        <ecNumber evidence="4">2.1.1.-</ecNumber>
    </recommendedName>
</protein>